<dbReference type="PANTHER" id="PTHR30332:SF5">
    <property type="entry name" value="SPI-1 TYPE 3 SECRETION SYSTEM SECRETIN"/>
    <property type="match status" value="1"/>
</dbReference>
<protein>
    <recommendedName>
        <fullName evidence="10">Type 3 secretion system secretin</fullName>
        <shortName evidence="10">T3SS secretin</shortName>
    </recommendedName>
</protein>
<reference evidence="16 17" key="1">
    <citation type="submission" date="2020-04" db="EMBL/GenBank/DDBJ databases">
        <title>Whole-genome sequencing of Vibrio spp. from China reveals different genetic environments of blaCTX-M-14 among diverse lineages.</title>
        <authorList>
            <person name="Zheng Z."/>
            <person name="Ye L."/>
            <person name="Chen S."/>
        </authorList>
    </citation>
    <scope>NUCLEOTIDE SEQUENCE [LARGE SCALE GENOMIC DNA]</scope>
    <source>
        <strain evidence="16 17">Vb1636</strain>
    </source>
</reference>
<evidence type="ECO:0000256" key="5">
    <source>
        <dbReference type="ARBA" id="ARBA00022927"/>
    </source>
</evidence>
<feature type="domain" description="NolW-like" evidence="14">
    <location>
        <begin position="192"/>
        <end position="296"/>
    </location>
</feature>
<comment type="similarity">
    <text evidence="2 10">Belongs to the bacterial secretin family. T3SS SctC subfamily.</text>
</comment>
<accession>A0A7Y0R1H1</accession>
<dbReference type="Gene3D" id="3.55.50.30">
    <property type="match status" value="1"/>
</dbReference>
<dbReference type="AlphaFoldDB" id="A0A7Y0R1H1"/>
<dbReference type="Gene3D" id="3.30.1370.120">
    <property type="match status" value="2"/>
</dbReference>
<dbReference type="Proteomes" id="UP000565155">
    <property type="component" value="Unassembled WGS sequence"/>
</dbReference>
<dbReference type="Pfam" id="PF00263">
    <property type="entry name" value="Secretin"/>
    <property type="match status" value="1"/>
</dbReference>
<dbReference type="GO" id="GO:0030254">
    <property type="term" value="P:protein secretion by the type III secretion system"/>
    <property type="evidence" value="ECO:0007669"/>
    <property type="project" value="UniProtKB-UniRule"/>
</dbReference>
<keyword evidence="3 10" id="KW-0813">Transport</keyword>
<dbReference type="HAMAP" id="MF_02219">
    <property type="entry name" value="Type_III_secretin"/>
    <property type="match status" value="1"/>
</dbReference>
<evidence type="ECO:0000256" key="4">
    <source>
        <dbReference type="ARBA" id="ARBA00022729"/>
    </source>
</evidence>
<keyword evidence="8 10" id="KW-0472">Membrane</keyword>
<feature type="signal peptide" evidence="10">
    <location>
        <begin position="1"/>
        <end position="34"/>
    </location>
</feature>
<evidence type="ECO:0000313" key="16">
    <source>
        <dbReference type="EMBL" id="NMR76119.1"/>
    </source>
</evidence>
<dbReference type="InterPro" id="IPR004846">
    <property type="entry name" value="T2SS/T3SS_dom"/>
</dbReference>
<name>A0A7Y0R1H1_VIBAL</name>
<proteinExistence type="inferred from homology"/>
<feature type="chain" id="PRO_5031637106" description="Type 3 secretion system secretin" evidence="10">
    <location>
        <begin position="35"/>
        <end position="627"/>
    </location>
</feature>
<evidence type="ECO:0000256" key="3">
    <source>
        <dbReference type="ARBA" id="ARBA00022448"/>
    </source>
</evidence>
<dbReference type="EMBL" id="JABCMA010000036">
    <property type="protein sequence ID" value="NMR76119.1"/>
    <property type="molecule type" value="Genomic_DNA"/>
</dbReference>
<dbReference type="PRINTS" id="PR01337">
    <property type="entry name" value="TYPE3OMGPROT"/>
</dbReference>
<dbReference type="GO" id="GO:0030257">
    <property type="term" value="C:type III protein secretion system complex"/>
    <property type="evidence" value="ECO:0007669"/>
    <property type="project" value="UniProtKB-UniRule"/>
</dbReference>
<feature type="domain" description="Type II/III secretion system secretin-like" evidence="13">
    <location>
        <begin position="370"/>
        <end position="530"/>
    </location>
</feature>
<feature type="domain" description="SPI-1 type 3 secretion system secretin N0" evidence="15">
    <location>
        <begin position="46"/>
        <end position="112"/>
    </location>
</feature>
<gene>
    <name evidence="10 16" type="primary">sctC</name>
    <name evidence="16" type="ORF">HKB35_21140</name>
</gene>
<keyword evidence="5 10" id="KW-0653">Protein transport</keyword>
<sequence precursor="true">MVTMMLKIFPNIRRAATKALLCAVSVVPLGYAQATDLHWPEQPFRYYADNDSLKELLNNFGANYRVSVSVSDKVNDRVNGRFTPEDPAEFLDYLSQVYNLMWYFDGAVLHVYKATETRSRLLQLELLTARELRSTLISTGVWDSRYGWRAAESKGLVYLAGPPRYVDLVVQTAEALETRLLQKSNSTDELFVEIIPLKYASATDREIAYRDQTITVPGIASVLKRVVSGVQTQVASASSKEVTSSDKPVKSNKTASVHGGATVEAEPGLNAIIVRDTQARLPLYRKLVAQLDQPQSRIEVALSIVDISANDLSQLGVDWRAGVSVGNNRIVDIKTTGDVNSGDVTLGSGQNFKSLLDSTNLNYLLAQIRLLESKGSAQVVSRPTLLTQENVEAVLNNSSTFYVKLVGKETAALEEVTYGTLLRIVPRIVGDRFAARPEINLSLHLEDGAKIADGGVDDLPSVRKTEISTLATVKQGQSLLIGGVYRDEVSHQLRKVPLLGDIPYLGALFRSNTNTKRRTVRMFILEPRIVVDGIGDSVLIGNEYDLRPSIGKLNNISNNSAEFKSVVEVYSCTSRVQAERYQQDLLSQQKSSQLTQCQLPTGQKGWRVKVLECDDSQSECVRPSEES</sequence>
<dbReference type="PROSITE" id="PS00875">
    <property type="entry name" value="T2SP_D"/>
    <property type="match status" value="1"/>
</dbReference>
<comment type="function">
    <text evidence="10">Component of the type III secretion system (T3SS), also called injectisome, which is used to inject bacterial effector proteins into eukaryotic host cells. Forms a ring-shaped multimeric structure with an apparent central pore in the outer membrane.</text>
</comment>
<feature type="region of interest" description="Disordered" evidence="12">
    <location>
        <begin position="239"/>
        <end position="258"/>
    </location>
</feature>
<keyword evidence="9 10" id="KW-0998">Cell outer membrane</keyword>
<evidence type="ECO:0000256" key="8">
    <source>
        <dbReference type="ARBA" id="ARBA00023136"/>
    </source>
</evidence>
<dbReference type="InterPro" id="IPR050810">
    <property type="entry name" value="Bact_Secretion_Sys_Channel"/>
</dbReference>
<evidence type="ECO:0000256" key="6">
    <source>
        <dbReference type="ARBA" id="ARBA00023010"/>
    </source>
</evidence>
<dbReference type="NCBIfam" id="TIGR02516">
    <property type="entry name" value="type_III_yscC"/>
    <property type="match status" value="1"/>
</dbReference>
<comment type="subunit">
    <text evidence="10">The core secretion machinery of the T3SS is composed of approximately 20 different proteins, including cytoplasmic components, a base, an export apparatus and a needle. This subunit is part of the base, which anchors the injectisome in the bacterial cell envelope. Forms a stable homooligomeric complex.</text>
</comment>
<dbReference type="InterPro" id="IPR049034">
    <property type="entry name" value="T3S_SPI-1_N0"/>
</dbReference>
<dbReference type="InterPro" id="IPR038591">
    <property type="entry name" value="NolW-like_sf"/>
</dbReference>
<evidence type="ECO:0000259" key="14">
    <source>
        <dbReference type="Pfam" id="PF03958"/>
    </source>
</evidence>
<dbReference type="InterPro" id="IPR004845">
    <property type="entry name" value="T2SS_GspD_CS"/>
</dbReference>
<evidence type="ECO:0000256" key="11">
    <source>
        <dbReference type="RuleBase" id="RU004004"/>
    </source>
</evidence>
<evidence type="ECO:0000313" key="17">
    <source>
        <dbReference type="Proteomes" id="UP000565155"/>
    </source>
</evidence>
<evidence type="ECO:0000256" key="1">
    <source>
        <dbReference type="ARBA" id="ARBA00004442"/>
    </source>
</evidence>
<dbReference type="InterPro" id="IPR003522">
    <property type="entry name" value="T3SS_OM_pore_YscC"/>
</dbReference>
<evidence type="ECO:0000259" key="13">
    <source>
        <dbReference type="Pfam" id="PF00263"/>
    </source>
</evidence>
<dbReference type="Pfam" id="PF21304">
    <property type="entry name" value="T3S_SPI-1_N0"/>
    <property type="match status" value="1"/>
</dbReference>
<dbReference type="Pfam" id="PF03958">
    <property type="entry name" value="Secretin_N"/>
    <property type="match status" value="1"/>
</dbReference>
<evidence type="ECO:0000256" key="12">
    <source>
        <dbReference type="SAM" id="MobiDB-lite"/>
    </source>
</evidence>
<keyword evidence="6 10" id="KW-0811">Translocation</keyword>
<dbReference type="GO" id="GO:0015627">
    <property type="term" value="C:type II protein secretion system complex"/>
    <property type="evidence" value="ECO:0007669"/>
    <property type="project" value="TreeGrafter"/>
</dbReference>
<evidence type="ECO:0000259" key="15">
    <source>
        <dbReference type="Pfam" id="PF21304"/>
    </source>
</evidence>
<evidence type="ECO:0000256" key="7">
    <source>
        <dbReference type="ARBA" id="ARBA00023026"/>
    </source>
</evidence>
<evidence type="ECO:0000256" key="10">
    <source>
        <dbReference type="HAMAP-Rule" id="MF_02219"/>
    </source>
</evidence>
<dbReference type="InterPro" id="IPR005644">
    <property type="entry name" value="NolW-like"/>
</dbReference>
<evidence type="ECO:0000256" key="2">
    <source>
        <dbReference type="ARBA" id="ARBA00007032"/>
    </source>
</evidence>
<keyword evidence="7" id="KW-0843">Virulence</keyword>
<keyword evidence="4 10" id="KW-0732">Signal</keyword>
<evidence type="ECO:0000256" key="9">
    <source>
        <dbReference type="ARBA" id="ARBA00023237"/>
    </source>
</evidence>
<organism evidence="16 17">
    <name type="scientific">Vibrio alginolyticus</name>
    <dbReference type="NCBI Taxonomy" id="663"/>
    <lineage>
        <taxon>Bacteria</taxon>
        <taxon>Pseudomonadati</taxon>
        <taxon>Pseudomonadota</taxon>
        <taxon>Gammaproteobacteria</taxon>
        <taxon>Vibrionales</taxon>
        <taxon>Vibrionaceae</taxon>
        <taxon>Vibrio</taxon>
    </lineage>
</organism>
<dbReference type="GO" id="GO:0009279">
    <property type="term" value="C:cell outer membrane"/>
    <property type="evidence" value="ECO:0007669"/>
    <property type="project" value="UniProtKB-SubCell"/>
</dbReference>
<dbReference type="PANTHER" id="PTHR30332">
    <property type="entry name" value="PROBABLE GENERAL SECRETION PATHWAY PROTEIN D"/>
    <property type="match status" value="1"/>
</dbReference>
<comment type="subcellular location">
    <subcellularLocation>
        <location evidence="1 10 11">Cell outer membrane</location>
    </subcellularLocation>
</comment>
<comment type="caution">
    <text evidence="16">The sequence shown here is derived from an EMBL/GenBank/DDBJ whole genome shotgun (WGS) entry which is preliminary data.</text>
</comment>